<dbReference type="EMBL" id="CP067420">
    <property type="protein sequence ID" value="QQP90120.1"/>
    <property type="molecule type" value="Genomic_DNA"/>
</dbReference>
<dbReference type="RefSeq" id="WP_201077026.1">
    <property type="nucleotide sequence ID" value="NZ_CP067420.1"/>
</dbReference>
<sequence length="425" mass="46748">MIRGRIFHYEILVSREGRWIIQGVVRETGSGTAEAEATEAARLLLASGDCEEAKVVRIRGMITGYSTKAEIFHEARPPVREKSITVKGKVERAGPCSTVTDIRGLESRMILGRLFRMFLDKHRITATELLHNWTYLRKLQDTGTLVNTATHQIAAVQARELGVPARERVRALETLIGEGLSQARDLAGEKRRLPRFDPQALDHFSRRVRAREGPERHDFVFTALLCDHLLGFPSIGGKLEAVVGLMADDLDPHLSGLLEGVAADALGSADIVKELLGPQRHLAASLCRLADLLHGRLDLAAAGTNPLLARLGGLIGDGRAPSCRAVLLERLLAELGRNHPLDHKEPDAEGPLLEEVIHRLRRDGTDDILGGGLAEKAVSTRLLRHRQAILRRGGMIEAADALARTWNPDIRLLGRRPREGADVNR</sequence>
<accession>A0ABX7B935</accession>
<evidence type="ECO:0000313" key="2">
    <source>
        <dbReference type="Proteomes" id="UP000595197"/>
    </source>
</evidence>
<protein>
    <submittedName>
        <fullName evidence="1">Uncharacterized protein</fullName>
    </submittedName>
</protein>
<evidence type="ECO:0000313" key="1">
    <source>
        <dbReference type="EMBL" id="QQP90120.1"/>
    </source>
</evidence>
<name>A0ABX7B935_9PROT</name>
<organism evidence="1 2">
    <name type="scientific">Skermanella cutis</name>
    <dbReference type="NCBI Taxonomy" id="2775420"/>
    <lineage>
        <taxon>Bacteria</taxon>
        <taxon>Pseudomonadati</taxon>
        <taxon>Pseudomonadota</taxon>
        <taxon>Alphaproteobacteria</taxon>
        <taxon>Rhodospirillales</taxon>
        <taxon>Azospirillaceae</taxon>
        <taxon>Skermanella</taxon>
    </lineage>
</organism>
<keyword evidence="2" id="KW-1185">Reference proteome</keyword>
<reference evidence="1" key="1">
    <citation type="submission" date="2021-02" db="EMBL/GenBank/DDBJ databases">
        <title>Skermanella TT6 skin isolate.</title>
        <authorList>
            <person name="Lee K."/>
            <person name="Ganzorig M."/>
        </authorList>
    </citation>
    <scope>NUCLEOTIDE SEQUENCE</scope>
    <source>
        <strain evidence="1">TT6</strain>
    </source>
</reference>
<dbReference type="Proteomes" id="UP000595197">
    <property type="component" value="Chromosome"/>
</dbReference>
<gene>
    <name evidence="1" type="ORF">IGS68_02285</name>
</gene>
<proteinExistence type="predicted"/>